<dbReference type="EMBL" id="ABOX02000002">
    <property type="protein sequence ID" value="EEF63050.1"/>
    <property type="molecule type" value="Genomic_DNA"/>
</dbReference>
<comment type="caution">
    <text evidence="6">The sequence shown here is derived from an EMBL/GenBank/DDBJ whole genome shotgun (WGS) entry which is preliminary data.</text>
</comment>
<accession>B9XAL5</accession>
<evidence type="ECO:0000256" key="3">
    <source>
        <dbReference type="ARBA" id="ARBA00023004"/>
    </source>
</evidence>
<name>B9XAL5_PEDPL</name>
<dbReference type="RefSeq" id="WP_007412863.1">
    <property type="nucleotide sequence ID" value="NZ_ABOX02000002.1"/>
</dbReference>
<dbReference type="PROSITE" id="PS51007">
    <property type="entry name" value="CYTC"/>
    <property type="match status" value="1"/>
</dbReference>
<keyword evidence="7" id="KW-1185">Reference proteome</keyword>
<dbReference type="PANTHER" id="PTHR30600">
    <property type="entry name" value="CYTOCHROME C PEROXIDASE-RELATED"/>
    <property type="match status" value="1"/>
</dbReference>
<feature type="domain" description="Cytochrome c" evidence="5">
    <location>
        <begin position="441"/>
        <end position="573"/>
    </location>
</feature>
<dbReference type="InterPro" id="IPR051395">
    <property type="entry name" value="Cytochrome_c_Peroxidase/MauG"/>
</dbReference>
<dbReference type="InterPro" id="IPR010538">
    <property type="entry name" value="DHOR"/>
</dbReference>
<keyword evidence="1 4" id="KW-0349">Heme</keyword>
<dbReference type="STRING" id="320771.Cflav_PD5685"/>
<dbReference type="InterPro" id="IPR036909">
    <property type="entry name" value="Cyt_c-like_dom_sf"/>
</dbReference>
<dbReference type="GO" id="GO:0004130">
    <property type="term" value="F:cytochrome-c peroxidase activity"/>
    <property type="evidence" value="ECO:0007669"/>
    <property type="project" value="TreeGrafter"/>
</dbReference>
<keyword evidence="3 4" id="KW-0408">Iron</keyword>
<dbReference type="InterPro" id="IPR009056">
    <property type="entry name" value="Cyt_c-like_dom"/>
</dbReference>
<dbReference type="GO" id="GO:0046872">
    <property type="term" value="F:metal ion binding"/>
    <property type="evidence" value="ECO:0007669"/>
    <property type="project" value="UniProtKB-KW"/>
</dbReference>
<evidence type="ECO:0000256" key="4">
    <source>
        <dbReference type="PROSITE-ProRule" id="PRU00433"/>
    </source>
</evidence>
<dbReference type="SUPFAM" id="SSF46626">
    <property type="entry name" value="Cytochrome c"/>
    <property type="match status" value="1"/>
</dbReference>
<gene>
    <name evidence="6" type="ORF">Cflav_PD5685</name>
</gene>
<dbReference type="GO" id="GO:0009055">
    <property type="term" value="F:electron transfer activity"/>
    <property type="evidence" value="ECO:0007669"/>
    <property type="project" value="InterPro"/>
</dbReference>
<proteinExistence type="predicted"/>
<dbReference type="Proteomes" id="UP000003688">
    <property type="component" value="Unassembled WGS sequence"/>
</dbReference>
<reference evidence="6 7" key="1">
    <citation type="journal article" date="2011" name="J. Bacteriol.">
        <title>Genome sequence of 'Pedosphaera parvula' Ellin514, an aerobic Verrucomicrobial isolate from pasture soil.</title>
        <authorList>
            <person name="Kant R."/>
            <person name="van Passel M.W."/>
            <person name="Sangwan P."/>
            <person name="Palva A."/>
            <person name="Lucas S."/>
            <person name="Copeland A."/>
            <person name="Lapidus A."/>
            <person name="Glavina Del Rio T."/>
            <person name="Dalin E."/>
            <person name="Tice H."/>
            <person name="Bruce D."/>
            <person name="Goodwin L."/>
            <person name="Pitluck S."/>
            <person name="Chertkov O."/>
            <person name="Larimer F.W."/>
            <person name="Land M.L."/>
            <person name="Hauser L."/>
            <person name="Brettin T.S."/>
            <person name="Detter J.C."/>
            <person name="Han S."/>
            <person name="de Vos W.M."/>
            <person name="Janssen P.H."/>
            <person name="Smidt H."/>
        </authorList>
    </citation>
    <scope>NUCLEOTIDE SEQUENCE [LARGE SCALE GENOMIC DNA]</scope>
    <source>
        <strain evidence="6 7">Ellin514</strain>
    </source>
</reference>
<sequence length="573" mass="61645">MANIQIIDHVAKGGTDIIFNYTTQAELNPAEFRTFFRGITTVAEYNNNQTATLISTNASDTPGETDFHYTATINANAQFNRPLHLGDRVEIEISQFLLAPRHGRDNYYGTVLLYIVGQGIVPWAEGQDVGLTGGVIGSVNQNLDSYPLSTNAWLGGQTTLPYQYSAEPQHRFKETAGNISPSNALPFMLGRRLHHTDFGDGTHSEPDNPVFTEQIGKLGPKFVNRSCVACHVNNGRALPPAIGTPMLQSVVKVGSDANGSPHPTLGAAIQPQSTSGPVEGTVTIASYTTNNAQYGDGIPYSLIKPSYSFQGTTPTFFSVRLAPQLVGLGLLEAVSESTIASLADPDDANADGISGRMQTVTDPETGQQRLGRFGYKAVRARVRHQIAGALNNDMGVTTPVFPILDDETTAGTPELTTDDLDKMSRYVALLGVAARRDLTNAQALQGEQLFTSANCAKCHTPTLTTSPYHPMTELRNQTIHPYTDLLLHDLGPGLADNMGEFNATGSEWRTPPLWSIGLTAGVSGGEAYLHDGRARSLEEAILWHGGEAEASKEAFRTMSAADRAALIKFLQSL</sequence>
<protein>
    <recommendedName>
        <fullName evidence="5">Cytochrome c domain-containing protein</fullName>
    </recommendedName>
</protein>
<dbReference type="AlphaFoldDB" id="B9XAL5"/>
<dbReference type="GO" id="GO:0020037">
    <property type="term" value="F:heme binding"/>
    <property type="evidence" value="ECO:0007669"/>
    <property type="project" value="InterPro"/>
</dbReference>
<dbReference type="Gene3D" id="1.10.760.10">
    <property type="entry name" value="Cytochrome c-like domain"/>
    <property type="match status" value="1"/>
</dbReference>
<dbReference type="Pfam" id="PF06537">
    <property type="entry name" value="DHOR"/>
    <property type="match status" value="1"/>
</dbReference>
<dbReference type="PANTHER" id="PTHR30600:SF4">
    <property type="entry name" value="CYTOCHROME C DOMAIN-CONTAINING PROTEIN"/>
    <property type="match status" value="1"/>
</dbReference>
<evidence type="ECO:0000313" key="6">
    <source>
        <dbReference type="EMBL" id="EEF63050.1"/>
    </source>
</evidence>
<evidence type="ECO:0000313" key="7">
    <source>
        <dbReference type="Proteomes" id="UP000003688"/>
    </source>
</evidence>
<evidence type="ECO:0000256" key="1">
    <source>
        <dbReference type="ARBA" id="ARBA00022617"/>
    </source>
</evidence>
<organism evidence="6 7">
    <name type="scientific">Pedosphaera parvula (strain Ellin514)</name>
    <dbReference type="NCBI Taxonomy" id="320771"/>
    <lineage>
        <taxon>Bacteria</taxon>
        <taxon>Pseudomonadati</taxon>
        <taxon>Verrucomicrobiota</taxon>
        <taxon>Pedosphaerae</taxon>
        <taxon>Pedosphaerales</taxon>
        <taxon>Pedosphaeraceae</taxon>
        <taxon>Pedosphaera</taxon>
    </lineage>
</organism>
<evidence type="ECO:0000259" key="5">
    <source>
        <dbReference type="PROSITE" id="PS51007"/>
    </source>
</evidence>
<evidence type="ECO:0000256" key="2">
    <source>
        <dbReference type="ARBA" id="ARBA00022723"/>
    </source>
</evidence>
<keyword evidence="2 4" id="KW-0479">Metal-binding</keyword>